<evidence type="ECO:0000256" key="9">
    <source>
        <dbReference type="PIRSR" id="PIRSR600888-3"/>
    </source>
</evidence>
<evidence type="ECO:0000256" key="4">
    <source>
        <dbReference type="ARBA" id="ARBA00019595"/>
    </source>
</evidence>
<feature type="site" description="Participates in a stacking interaction with the thymidine ring of dTDP-4-oxo-6-deoxyglucose" evidence="9">
    <location>
        <position position="141"/>
    </location>
</feature>
<accession>A0A2X0WWJ3</accession>
<evidence type="ECO:0000256" key="2">
    <source>
        <dbReference type="ARBA" id="ARBA00001997"/>
    </source>
</evidence>
<evidence type="ECO:0000313" key="11">
    <source>
        <dbReference type="Proteomes" id="UP000250086"/>
    </source>
</evidence>
<feature type="active site" description="Proton donor" evidence="8">
    <location>
        <position position="135"/>
    </location>
</feature>
<evidence type="ECO:0000256" key="8">
    <source>
        <dbReference type="PIRSR" id="PIRSR600888-1"/>
    </source>
</evidence>
<dbReference type="InterPro" id="IPR014710">
    <property type="entry name" value="RmlC-like_jellyroll"/>
</dbReference>
<reference evidence="10 11" key="1">
    <citation type="submission" date="2018-06" db="EMBL/GenBank/DDBJ databases">
        <authorList>
            <consortium name="Pathogen Informatics"/>
            <person name="Doyle S."/>
        </authorList>
    </citation>
    <scope>NUCLEOTIDE SEQUENCE [LARGE SCALE GENOMIC DNA]</scope>
    <source>
        <strain evidence="10 11">NCTC13093</strain>
    </source>
</reference>
<name>A0A2X0WWJ3_9GAMM</name>
<dbReference type="Proteomes" id="UP000250086">
    <property type="component" value="Unassembled WGS sequence"/>
</dbReference>
<comment type="catalytic activity">
    <reaction evidence="1">
        <text>dTDP-4-dehydro-6-deoxy-alpha-D-glucose = dTDP-4-dehydro-beta-L-rhamnose</text>
        <dbReference type="Rhea" id="RHEA:16969"/>
        <dbReference type="ChEBI" id="CHEBI:57649"/>
        <dbReference type="ChEBI" id="CHEBI:62830"/>
        <dbReference type="EC" id="5.1.3.13"/>
    </reaction>
</comment>
<evidence type="ECO:0000256" key="6">
    <source>
        <dbReference type="ARBA" id="ARBA00031424"/>
    </source>
</evidence>
<proteinExistence type="predicted"/>
<protein>
    <recommendedName>
        <fullName evidence="4">dTDP-4-dehydrorhamnose 3,5-epimerase</fullName>
        <ecNumber evidence="3">5.1.3.13</ecNumber>
    </recommendedName>
    <alternativeName>
        <fullName evidence="6">Thymidine diphospho-4-keto-rhamnose 3,5-epimerase</fullName>
    </alternativeName>
    <alternativeName>
        <fullName evidence="5">dTDP-4-keto-6-deoxyglucose 3,5-epimerase</fullName>
    </alternativeName>
    <alternativeName>
        <fullName evidence="7">dTDP-6-deoxy-D-xylo-4-hexulose 3,5-epimerase</fullName>
    </alternativeName>
</protein>
<dbReference type="PANTHER" id="PTHR21047">
    <property type="entry name" value="DTDP-6-DEOXY-D-GLUCOSE-3,5 EPIMERASE"/>
    <property type="match status" value="1"/>
</dbReference>
<dbReference type="RefSeq" id="WP_113744879.1">
    <property type="nucleotide sequence ID" value="NZ_UAPV01000001.1"/>
</dbReference>
<keyword evidence="11" id="KW-1185">Reference proteome</keyword>
<dbReference type="InterPro" id="IPR000888">
    <property type="entry name" value="RmlC-like"/>
</dbReference>
<dbReference type="PANTHER" id="PTHR21047:SF2">
    <property type="entry name" value="THYMIDINE DIPHOSPHO-4-KETO-RHAMNOSE 3,5-EPIMERASE"/>
    <property type="match status" value="1"/>
</dbReference>
<dbReference type="GO" id="GO:0019305">
    <property type="term" value="P:dTDP-rhamnose biosynthetic process"/>
    <property type="evidence" value="ECO:0007669"/>
    <property type="project" value="TreeGrafter"/>
</dbReference>
<feature type="active site" description="Proton acceptor" evidence="8">
    <location>
        <position position="65"/>
    </location>
</feature>
<dbReference type="Gene3D" id="2.60.120.10">
    <property type="entry name" value="Jelly Rolls"/>
    <property type="match status" value="1"/>
</dbReference>
<dbReference type="AlphaFoldDB" id="A0A2X0WWJ3"/>
<gene>
    <name evidence="10" type="primary">rfbC</name>
    <name evidence="10" type="ORF">NCTC13093_02286</name>
</gene>
<organism evidence="10 11">
    <name type="scientific">Anaerobiospirillum thomasii</name>
    <dbReference type="NCBI Taxonomy" id="179995"/>
    <lineage>
        <taxon>Bacteria</taxon>
        <taxon>Pseudomonadati</taxon>
        <taxon>Pseudomonadota</taxon>
        <taxon>Gammaproteobacteria</taxon>
        <taxon>Aeromonadales</taxon>
        <taxon>Succinivibrionaceae</taxon>
        <taxon>Anaerobiospirillum</taxon>
    </lineage>
</organism>
<dbReference type="InterPro" id="IPR011051">
    <property type="entry name" value="RmlC_Cupin_sf"/>
</dbReference>
<dbReference type="GO" id="GO:0008830">
    <property type="term" value="F:dTDP-4-dehydrorhamnose 3,5-epimerase activity"/>
    <property type="evidence" value="ECO:0007669"/>
    <property type="project" value="UniProtKB-EC"/>
</dbReference>
<evidence type="ECO:0000256" key="1">
    <source>
        <dbReference type="ARBA" id="ARBA00001298"/>
    </source>
</evidence>
<dbReference type="EMBL" id="UAPV01000001">
    <property type="protein sequence ID" value="SPT70862.1"/>
    <property type="molecule type" value="Genomic_DNA"/>
</dbReference>
<dbReference type="SUPFAM" id="SSF51182">
    <property type="entry name" value="RmlC-like cupins"/>
    <property type="match status" value="1"/>
</dbReference>
<evidence type="ECO:0000313" key="10">
    <source>
        <dbReference type="EMBL" id="SPT70862.1"/>
    </source>
</evidence>
<evidence type="ECO:0000256" key="7">
    <source>
        <dbReference type="ARBA" id="ARBA00033311"/>
    </source>
</evidence>
<sequence length="187" mass="21374">MNRFDFEKTCIDGVYIVTPKPFKDDRGYYERFFCAQEFSELGVSKTICQVNHSYTAKKGTIRGFHFQHPPYAETKVVRCTKGAIIDVALDLRQGSSTFLQTFAIELNDKNSKYLVLPKGIAHGFQTLEDGSEIIYFTDHVYTPEADDGINPFDPKLNYKWPLDVTSISDNDKNRKLISNHFLGLTVK</sequence>
<dbReference type="GO" id="GO:0005829">
    <property type="term" value="C:cytosol"/>
    <property type="evidence" value="ECO:0007669"/>
    <property type="project" value="TreeGrafter"/>
</dbReference>
<keyword evidence="10" id="KW-0413">Isomerase</keyword>
<comment type="function">
    <text evidence="2">Catalyzes the epimerization of the C3' and C5'positions of dTDP-6-deoxy-D-xylo-4-hexulose, forming dTDP-6-deoxy-L-lyxo-4-hexulose.</text>
</comment>
<dbReference type="EC" id="5.1.3.13" evidence="3"/>
<evidence type="ECO:0000256" key="5">
    <source>
        <dbReference type="ARBA" id="ARBA00029758"/>
    </source>
</evidence>
<dbReference type="CDD" id="cd00438">
    <property type="entry name" value="cupin_RmlC"/>
    <property type="match status" value="1"/>
</dbReference>
<dbReference type="Pfam" id="PF00908">
    <property type="entry name" value="dTDP_sugar_isom"/>
    <property type="match status" value="1"/>
</dbReference>
<dbReference type="GO" id="GO:0000271">
    <property type="term" value="P:polysaccharide biosynthetic process"/>
    <property type="evidence" value="ECO:0007669"/>
    <property type="project" value="TreeGrafter"/>
</dbReference>
<evidence type="ECO:0000256" key="3">
    <source>
        <dbReference type="ARBA" id="ARBA00012098"/>
    </source>
</evidence>